<keyword evidence="12" id="KW-1185">Reference proteome</keyword>
<dbReference type="Pfam" id="PF16954">
    <property type="entry name" value="HRG"/>
    <property type="match status" value="1"/>
</dbReference>
<feature type="transmembrane region" description="Helical" evidence="10">
    <location>
        <begin position="69"/>
        <end position="87"/>
    </location>
</feature>
<sequence>MHQIYSSDVSLVSKTKRKNQDIIMDEEPPRQSFCTWFHSLKVQIWIAWLGISAGIMAGTVFAIQYQNWIAVTMCFISSAFATLVLHLHMAYKKTQMAGWTSTKLKCIATVGATVSVITLIAMVYCLVVAGIEHQTIDREGLKGANLWIAAVWFFMTSKWSALTWRFARKYRAFCEETRPLLTNSSPPEYSVIP</sequence>
<evidence type="ECO:0000256" key="6">
    <source>
        <dbReference type="ARBA" id="ARBA00022753"/>
    </source>
</evidence>
<evidence type="ECO:0000256" key="2">
    <source>
        <dbReference type="ARBA" id="ARBA00004337"/>
    </source>
</evidence>
<feature type="transmembrane region" description="Helical" evidence="10">
    <location>
        <begin position="45"/>
        <end position="63"/>
    </location>
</feature>
<feature type="transmembrane region" description="Helical" evidence="10">
    <location>
        <begin position="143"/>
        <end position="161"/>
    </location>
</feature>
<keyword evidence="4" id="KW-0813">Transport</keyword>
<reference evidence="12" key="1">
    <citation type="submission" date="2010-08" db="EMBL/GenBank/DDBJ databases">
        <authorList>
            <consortium name="Caenorhabditis japonica Sequencing Consortium"/>
            <person name="Wilson R.K."/>
        </authorList>
    </citation>
    <scope>NUCLEOTIDE SEQUENCE [LARGE SCALE GENOMIC DNA]</scope>
    <source>
        <strain evidence="12">DF5081</strain>
    </source>
</reference>
<evidence type="ECO:0000256" key="8">
    <source>
        <dbReference type="ARBA" id="ARBA00023136"/>
    </source>
</evidence>
<proteinExistence type="inferred from homology"/>
<dbReference type="Proteomes" id="UP000005237">
    <property type="component" value="Unassembled WGS sequence"/>
</dbReference>
<organism evidence="11 12">
    <name type="scientific">Caenorhabditis japonica</name>
    <dbReference type="NCBI Taxonomy" id="281687"/>
    <lineage>
        <taxon>Eukaryota</taxon>
        <taxon>Metazoa</taxon>
        <taxon>Ecdysozoa</taxon>
        <taxon>Nematoda</taxon>
        <taxon>Chromadorea</taxon>
        <taxon>Rhabditida</taxon>
        <taxon>Rhabditina</taxon>
        <taxon>Rhabditomorpha</taxon>
        <taxon>Rhabditoidea</taxon>
        <taxon>Rhabditidae</taxon>
        <taxon>Peloderinae</taxon>
        <taxon>Caenorhabditis</taxon>
    </lineage>
</organism>
<protein>
    <recommendedName>
        <fullName evidence="13">Heme transporter hrg-1</fullName>
    </recommendedName>
</protein>
<feature type="transmembrane region" description="Helical" evidence="10">
    <location>
        <begin position="107"/>
        <end position="131"/>
    </location>
</feature>
<comment type="similarity">
    <text evidence="3">Belongs to the HRG family.</text>
</comment>
<keyword evidence="6" id="KW-0967">Endosome</keyword>
<dbReference type="EnsemblMetazoa" id="CJA16256b.1">
    <property type="protein sequence ID" value="CJA16256b.1"/>
    <property type="gene ID" value="WBGene00135460"/>
</dbReference>
<dbReference type="GO" id="GO:0020037">
    <property type="term" value="F:heme binding"/>
    <property type="evidence" value="ECO:0007669"/>
    <property type="project" value="EnsemblMetazoa"/>
</dbReference>
<keyword evidence="5 10" id="KW-0812">Transmembrane</keyword>
<dbReference type="PANTHER" id="PTHR31525">
    <property type="entry name" value="HEME TRANSPORTER HRG1"/>
    <property type="match status" value="1"/>
</dbReference>
<evidence type="ECO:0000256" key="9">
    <source>
        <dbReference type="ARBA" id="ARBA00023228"/>
    </source>
</evidence>
<evidence type="ECO:0000256" key="1">
    <source>
        <dbReference type="ARBA" id="ARBA00004155"/>
    </source>
</evidence>
<dbReference type="GO" id="GO:0015232">
    <property type="term" value="F:heme transmembrane transporter activity"/>
    <property type="evidence" value="ECO:0007669"/>
    <property type="project" value="EnsemblMetazoa"/>
</dbReference>
<dbReference type="AlphaFoldDB" id="A0A8R1E1B1"/>
<comment type="subcellular location">
    <subcellularLocation>
        <location evidence="2">Endosome membrane</location>
        <topology evidence="2">Multi-pass membrane protein</topology>
    </subcellularLocation>
    <subcellularLocation>
        <location evidence="1">Lysosome membrane</location>
        <topology evidence="1">Multi-pass membrane protein</topology>
    </subcellularLocation>
</comment>
<evidence type="ECO:0000256" key="7">
    <source>
        <dbReference type="ARBA" id="ARBA00022989"/>
    </source>
</evidence>
<evidence type="ECO:0000256" key="3">
    <source>
        <dbReference type="ARBA" id="ARBA00006203"/>
    </source>
</evidence>
<name>A0A8R1E1B1_CAEJA</name>
<dbReference type="GO" id="GO:0005765">
    <property type="term" value="C:lysosomal membrane"/>
    <property type="evidence" value="ECO:0007669"/>
    <property type="project" value="UniProtKB-SubCell"/>
</dbReference>
<evidence type="ECO:0000256" key="10">
    <source>
        <dbReference type="SAM" id="Phobius"/>
    </source>
</evidence>
<dbReference type="PRINTS" id="PR02095">
    <property type="entry name" value="TRNSPORTRHRG"/>
</dbReference>
<dbReference type="InterPro" id="IPR026218">
    <property type="entry name" value="HRG"/>
</dbReference>
<reference evidence="11" key="2">
    <citation type="submission" date="2022-06" db="UniProtKB">
        <authorList>
            <consortium name="EnsemblMetazoa"/>
        </authorList>
    </citation>
    <scope>IDENTIFICATION</scope>
    <source>
        <strain evidence="11">DF5081</strain>
    </source>
</reference>
<evidence type="ECO:0000256" key="5">
    <source>
        <dbReference type="ARBA" id="ARBA00022692"/>
    </source>
</evidence>
<keyword evidence="7 10" id="KW-1133">Transmembrane helix</keyword>
<dbReference type="GO" id="GO:0010008">
    <property type="term" value="C:endosome membrane"/>
    <property type="evidence" value="ECO:0007669"/>
    <property type="project" value="UniProtKB-SubCell"/>
</dbReference>
<keyword evidence="8 10" id="KW-0472">Membrane</keyword>
<dbReference type="PANTHER" id="PTHR31525:SF1">
    <property type="entry name" value="HEME TRANSPORTER HRG1"/>
    <property type="match status" value="1"/>
</dbReference>
<keyword evidence="9" id="KW-0458">Lysosome</keyword>
<accession>A0A8R1E1B1</accession>
<evidence type="ECO:0000313" key="12">
    <source>
        <dbReference type="Proteomes" id="UP000005237"/>
    </source>
</evidence>
<evidence type="ECO:0008006" key="13">
    <source>
        <dbReference type="Google" id="ProtNLM"/>
    </source>
</evidence>
<evidence type="ECO:0000256" key="4">
    <source>
        <dbReference type="ARBA" id="ARBA00022448"/>
    </source>
</evidence>
<evidence type="ECO:0000313" key="11">
    <source>
        <dbReference type="EnsemblMetazoa" id="CJA16256b.1"/>
    </source>
</evidence>
<dbReference type="OMA" id="AVWFFMT"/>
<dbReference type="GO" id="GO:0005886">
    <property type="term" value="C:plasma membrane"/>
    <property type="evidence" value="ECO:0007669"/>
    <property type="project" value="TreeGrafter"/>
</dbReference>